<dbReference type="AlphaFoldDB" id="A0A1C3YB05"/>
<sequence length="69" mass="7782">MDKGLVTPHVVRQPDVEAAMLIRDEAFTQSDFSFDVAKTFASFIIEAQRTGSALKPLLFNVTQQVQNRR</sequence>
<gene>
    <name evidence="1" type="ORF">GA0061105_12019</name>
</gene>
<protein>
    <submittedName>
        <fullName evidence="1">Uncharacterized protein</fullName>
    </submittedName>
</protein>
<proteinExistence type="predicted"/>
<reference evidence="1 2" key="1">
    <citation type="submission" date="2016-08" db="EMBL/GenBank/DDBJ databases">
        <authorList>
            <person name="Seilhamer J.J."/>
        </authorList>
    </citation>
    <scope>NUCLEOTIDE SEQUENCE [LARGE SCALE GENOMIC DNA]</scope>
    <source>
        <strain evidence="1 2">HBR26</strain>
    </source>
</reference>
<dbReference type="Proteomes" id="UP000198723">
    <property type="component" value="Unassembled WGS sequence"/>
</dbReference>
<dbReference type="EMBL" id="FMAJ01000020">
    <property type="protein sequence ID" value="SCB61575.1"/>
    <property type="molecule type" value="Genomic_DNA"/>
</dbReference>
<evidence type="ECO:0000313" key="1">
    <source>
        <dbReference type="EMBL" id="SCB61575.1"/>
    </source>
</evidence>
<evidence type="ECO:0000313" key="2">
    <source>
        <dbReference type="Proteomes" id="UP000198723"/>
    </source>
</evidence>
<name>A0A1C3YB05_9HYPH</name>
<accession>A0A1C3YB05</accession>
<organism evidence="1 2">
    <name type="scientific">Rhizobium aethiopicum</name>
    <dbReference type="NCBI Taxonomy" id="1138170"/>
    <lineage>
        <taxon>Bacteria</taxon>
        <taxon>Pseudomonadati</taxon>
        <taxon>Pseudomonadota</taxon>
        <taxon>Alphaproteobacteria</taxon>
        <taxon>Hyphomicrobiales</taxon>
        <taxon>Rhizobiaceae</taxon>
        <taxon>Rhizobium/Agrobacterium group</taxon>
        <taxon>Rhizobium</taxon>
    </lineage>
</organism>